<dbReference type="InterPro" id="IPR011893">
    <property type="entry name" value="Selenoprotein_Rdx-typ"/>
</dbReference>
<name>A0AA35TNZ7_GEOBA</name>
<sequence>MVLIGLILAGPGALQSLGIQQPPSMYMWAQENKFTAIILLFVIGGQIEGQLLSTGAFEVYLNENLMWSKLDSGRLPSLGELKSLVTDEAHHFPTSSDGGHFEL</sequence>
<keyword evidence="2" id="KW-0676">Redox-active center</keyword>
<dbReference type="PANTHER" id="PTHR13544">
    <property type="entry name" value="SELENOPROTEIN T"/>
    <property type="match status" value="1"/>
</dbReference>
<dbReference type="Gene3D" id="3.40.30.10">
    <property type="entry name" value="Glutaredoxin"/>
    <property type="match status" value="1"/>
</dbReference>
<dbReference type="Proteomes" id="UP001174909">
    <property type="component" value="Unassembled WGS sequence"/>
</dbReference>
<dbReference type="InterPro" id="IPR036249">
    <property type="entry name" value="Thioredoxin-like_sf"/>
</dbReference>
<gene>
    <name evidence="3" type="ORF">GBAR_LOCUS27676</name>
</gene>
<protein>
    <submittedName>
        <fullName evidence="3">Thioredoxin reductase-like selenoprotein T</fullName>
    </submittedName>
</protein>
<dbReference type="EMBL" id="CASHTH010003862">
    <property type="protein sequence ID" value="CAI8050391.1"/>
    <property type="molecule type" value="Genomic_DNA"/>
</dbReference>
<dbReference type="GO" id="GO:0005789">
    <property type="term" value="C:endoplasmic reticulum membrane"/>
    <property type="evidence" value="ECO:0007669"/>
    <property type="project" value="TreeGrafter"/>
</dbReference>
<dbReference type="PANTHER" id="PTHR13544:SF0">
    <property type="entry name" value="THIOREDOXIN REDUCTASE-LIKE SELENOPROTEIN T"/>
    <property type="match status" value="1"/>
</dbReference>
<dbReference type="GO" id="GO:0045454">
    <property type="term" value="P:cell redox homeostasis"/>
    <property type="evidence" value="ECO:0007669"/>
    <property type="project" value="TreeGrafter"/>
</dbReference>
<proteinExistence type="predicted"/>
<dbReference type="InterPro" id="IPR019389">
    <property type="entry name" value="Selenoprotein_T"/>
</dbReference>
<accession>A0AA35TNZ7</accession>
<organism evidence="3 4">
    <name type="scientific">Geodia barretti</name>
    <name type="common">Barrett's horny sponge</name>
    <dbReference type="NCBI Taxonomy" id="519541"/>
    <lineage>
        <taxon>Eukaryota</taxon>
        <taxon>Metazoa</taxon>
        <taxon>Porifera</taxon>
        <taxon>Demospongiae</taxon>
        <taxon>Heteroscleromorpha</taxon>
        <taxon>Tetractinellida</taxon>
        <taxon>Astrophorina</taxon>
        <taxon>Geodiidae</taxon>
        <taxon>Geodia</taxon>
    </lineage>
</organism>
<evidence type="ECO:0000256" key="2">
    <source>
        <dbReference type="ARBA" id="ARBA00023284"/>
    </source>
</evidence>
<dbReference type="GO" id="GO:0004791">
    <property type="term" value="F:thioredoxin-disulfide reductase (NADPH) activity"/>
    <property type="evidence" value="ECO:0007669"/>
    <property type="project" value="TreeGrafter"/>
</dbReference>
<comment type="caution">
    <text evidence="3">The sequence shown here is derived from an EMBL/GenBank/DDBJ whole genome shotgun (WGS) entry which is preliminary data.</text>
</comment>
<keyword evidence="4" id="KW-1185">Reference proteome</keyword>
<dbReference type="AlphaFoldDB" id="A0AA35TNZ7"/>
<evidence type="ECO:0000256" key="1">
    <source>
        <dbReference type="ARBA" id="ARBA00022729"/>
    </source>
</evidence>
<dbReference type="SUPFAM" id="SSF52833">
    <property type="entry name" value="Thioredoxin-like"/>
    <property type="match status" value="1"/>
</dbReference>
<reference evidence="3" key="1">
    <citation type="submission" date="2023-03" db="EMBL/GenBank/DDBJ databases">
        <authorList>
            <person name="Steffen K."/>
            <person name="Cardenas P."/>
        </authorList>
    </citation>
    <scope>NUCLEOTIDE SEQUENCE</scope>
</reference>
<evidence type="ECO:0000313" key="4">
    <source>
        <dbReference type="Proteomes" id="UP001174909"/>
    </source>
</evidence>
<evidence type="ECO:0000313" key="3">
    <source>
        <dbReference type="EMBL" id="CAI8050391.1"/>
    </source>
</evidence>
<keyword evidence="1" id="KW-0732">Signal</keyword>
<dbReference type="Pfam" id="PF10262">
    <property type="entry name" value="Rdx"/>
    <property type="match status" value="1"/>
</dbReference>